<accession>A0ABN4NEG9</accession>
<dbReference type="GeneID" id="32409057"/>
<organism evidence="1 2">
    <name type="scientific">Geobacillus subterraneus</name>
    <dbReference type="NCBI Taxonomy" id="129338"/>
    <lineage>
        <taxon>Bacteria</taxon>
        <taxon>Bacillati</taxon>
        <taxon>Bacillota</taxon>
        <taxon>Bacilli</taxon>
        <taxon>Bacillales</taxon>
        <taxon>Anoxybacillaceae</taxon>
        <taxon>Geobacillus</taxon>
    </lineage>
</organism>
<dbReference type="EMBL" id="CP014342">
    <property type="protein sequence ID" value="AMX82976.1"/>
    <property type="molecule type" value="Genomic_DNA"/>
</dbReference>
<evidence type="ECO:0000313" key="2">
    <source>
        <dbReference type="Proteomes" id="UP000076226"/>
    </source>
</evidence>
<reference evidence="1 2" key="1">
    <citation type="submission" date="2016-02" db="EMBL/GenBank/DDBJ databases">
        <title>Complete genome sequence of Geobacillus subterraneus KCTC 3922T.</title>
        <authorList>
            <person name="Lee D.-W."/>
            <person name="Lee Y.-J."/>
            <person name="Lee S.-J."/>
            <person name="Park G.-S."/>
            <person name="Lee S.-J."/>
            <person name="Shin J.-H."/>
        </authorList>
    </citation>
    <scope>NUCLEOTIDE SEQUENCE [LARGE SCALE GENOMIC DNA]</scope>
    <source>
        <strain evidence="1 2">KCTC 3922</strain>
    </source>
</reference>
<evidence type="ECO:0008006" key="3">
    <source>
        <dbReference type="Google" id="ProtNLM"/>
    </source>
</evidence>
<proteinExistence type="predicted"/>
<dbReference type="Proteomes" id="UP000076226">
    <property type="component" value="Chromosome"/>
</dbReference>
<gene>
    <name evidence="1" type="ORF">GS3922_04355</name>
</gene>
<sequence>MASIFAYGLASIRLIPLLRLPIAHGFFSSVEPGSSRPRIANAAVSAVRADRSGVRFGVEWKLPVYLKWNLYIGGRNGW</sequence>
<evidence type="ECO:0000313" key="1">
    <source>
        <dbReference type="EMBL" id="AMX82976.1"/>
    </source>
</evidence>
<keyword evidence="2" id="KW-1185">Reference proteome</keyword>
<protein>
    <recommendedName>
        <fullName evidence="3">Secreted protein</fullName>
    </recommendedName>
</protein>
<name>A0ABN4NEG9_9BACL</name>